<name>A0A5C3K962_COPMA</name>
<dbReference type="OrthoDB" id="2639018at2759"/>
<feature type="region of interest" description="Disordered" evidence="2">
    <location>
        <begin position="406"/>
        <end position="427"/>
    </location>
</feature>
<dbReference type="AlphaFoldDB" id="A0A5C3K962"/>
<evidence type="ECO:0000256" key="1">
    <source>
        <dbReference type="SAM" id="Coils"/>
    </source>
</evidence>
<dbReference type="Proteomes" id="UP000307440">
    <property type="component" value="Unassembled WGS sequence"/>
</dbReference>
<dbReference type="EMBL" id="ML210722">
    <property type="protein sequence ID" value="TFK16599.1"/>
    <property type="molecule type" value="Genomic_DNA"/>
</dbReference>
<feature type="non-terminal residue" evidence="3">
    <location>
        <position position="427"/>
    </location>
</feature>
<sequence length="427" mass="47638">MQPPPRTPKTILKRLFFRLNTTFRKSPAIGTPISESTQISTQLADTRAIESGSGLRGVSLRRKVLQTATVVADIGASVAEAVPGGTIAKGALDAFSKVLKVVELNLQNKEDVDELRHKIEELADDLSESTIPAGDLAFEARQRRLVRKLHAKAEELEELLEDPCARIRSQAISQAIAACFRDVETFKMDFLVMVAQHQMRRNDLLVTEMSNLRAEQTTALEFFVELQQSGPSTRFLATVKVMDPLGLLHMVPREFVNAFKDLGQFILNKWSGNPYLQGILAPYIAEGMYDLTVNSGKTITEIATGDIPYVAEPNETIVMSVVEFRNKIYGQECIRCGKFVSSGRYICCGGLQAQDLGYNLPFTAPLDRPGKDCKVERILTNIVVKYWENMLDIWDESDPTAILTDWNNSEHSDWSDTPYGLDSDDND</sequence>
<proteinExistence type="predicted"/>
<gene>
    <name evidence="3" type="ORF">FA15DRAFT_676635</name>
</gene>
<evidence type="ECO:0000256" key="2">
    <source>
        <dbReference type="SAM" id="MobiDB-lite"/>
    </source>
</evidence>
<evidence type="ECO:0000313" key="4">
    <source>
        <dbReference type="Proteomes" id="UP000307440"/>
    </source>
</evidence>
<keyword evidence="4" id="KW-1185">Reference proteome</keyword>
<reference evidence="3 4" key="1">
    <citation type="journal article" date="2019" name="Nat. Ecol. Evol.">
        <title>Megaphylogeny resolves global patterns of mushroom evolution.</title>
        <authorList>
            <person name="Varga T."/>
            <person name="Krizsan K."/>
            <person name="Foldi C."/>
            <person name="Dima B."/>
            <person name="Sanchez-Garcia M."/>
            <person name="Sanchez-Ramirez S."/>
            <person name="Szollosi G.J."/>
            <person name="Szarkandi J.G."/>
            <person name="Papp V."/>
            <person name="Albert L."/>
            <person name="Andreopoulos W."/>
            <person name="Angelini C."/>
            <person name="Antonin V."/>
            <person name="Barry K.W."/>
            <person name="Bougher N.L."/>
            <person name="Buchanan P."/>
            <person name="Buyck B."/>
            <person name="Bense V."/>
            <person name="Catcheside P."/>
            <person name="Chovatia M."/>
            <person name="Cooper J."/>
            <person name="Damon W."/>
            <person name="Desjardin D."/>
            <person name="Finy P."/>
            <person name="Geml J."/>
            <person name="Haridas S."/>
            <person name="Hughes K."/>
            <person name="Justo A."/>
            <person name="Karasinski D."/>
            <person name="Kautmanova I."/>
            <person name="Kiss B."/>
            <person name="Kocsube S."/>
            <person name="Kotiranta H."/>
            <person name="LaButti K.M."/>
            <person name="Lechner B.E."/>
            <person name="Liimatainen K."/>
            <person name="Lipzen A."/>
            <person name="Lukacs Z."/>
            <person name="Mihaltcheva S."/>
            <person name="Morgado L.N."/>
            <person name="Niskanen T."/>
            <person name="Noordeloos M.E."/>
            <person name="Ohm R.A."/>
            <person name="Ortiz-Santana B."/>
            <person name="Ovrebo C."/>
            <person name="Racz N."/>
            <person name="Riley R."/>
            <person name="Savchenko A."/>
            <person name="Shiryaev A."/>
            <person name="Soop K."/>
            <person name="Spirin V."/>
            <person name="Szebenyi C."/>
            <person name="Tomsovsky M."/>
            <person name="Tulloss R.E."/>
            <person name="Uehling J."/>
            <person name="Grigoriev I.V."/>
            <person name="Vagvolgyi C."/>
            <person name="Papp T."/>
            <person name="Martin F.M."/>
            <person name="Miettinen O."/>
            <person name="Hibbett D.S."/>
            <person name="Nagy L.G."/>
        </authorList>
    </citation>
    <scope>NUCLEOTIDE SEQUENCE [LARGE SCALE GENOMIC DNA]</scope>
    <source>
        <strain evidence="3 4">CBS 121175</strain>
    </source>
</reference>
<feature type="coiled-coil region" evidence="1">
    <location>
        <begin position="105"/>
        <end position="162"/>
    </location>
</feature>
<protein>
    <submittedName>
        <fullName evidence="3">Uncharacterized protein</fullName>
    </submittedName>
</protein>
<accession>A0A5C3K962</accession>
<organism evidence="3 4">
    <name type="scientific">Coprinopsis marcescibilis</name>
    <name type="common">Agaric fungus</name>
    <name type="synonym">Psathyrella marcescibilis</name>
    <dbReference type="NCBI Taxonomy" id="230819"/>
    <lineage>
        <taxon>Eukaryota</taxon>
        <taxon>Fungi</taxon>
        <taxon>Dikarya</taxon>
        <taxon>Basidiomycota</taxon>
        <taxon>Agaricomycotina</taxon>
        <taxon>Agaricomycetes</taxon>
        <taxon>Agaricomycetidae</taxon>
        <taxon>Agaricales</taxon>
        <taxon>Agaricineae</taxon>
        <taxon>Psathyrellaceae</taxon>
        <taxon>Coprinopsis</taxon>
    </lineage>
</organism>
<evidence type="ECO:0000313" key="3">
    <source>
        <dbReference type="EMBL" id="TFK16599.1"/>
    </source>
</evidence>
<keyword evidence="1" id="KW-0175">Coiled coil</keyword>